<keyword evidence="3" id="KW-1003">Cell membrane</keyword>
<evidence type="ECO:0000256" key="7">
    <source>
        <dbReference type="ARBA" id="ARBA00023180"/>
    </source>
</evidence>
<keyword evidence="4" id="KW-0336">GPI-anchor</keyword>
<reference evidence="11" key="1">
    <citation type="submission" date="2019-09" db="EMBL/GenBank/DDBJ databases">
        <title>Draft genome information of white flower Hibiscus syriacus.</title>
        <authorList>
            <person name="Kim Y.-M."/>
        </authorList>
    </citation>
    <scope>NUCLEOTIDE SEQUENCE [LARGE SCALE GENOMIC DNA]</scope>
    <source>
        <strain evidence="11">YM2019G1</strain>
    </source>
</reference>
<keyword evidence="7" id="KW-0325">Glycoprotein</keyword>
<gene>
    <name evidence="11" type="ORF">F3Y22_tig00110812pilonHSYRG00048</name>
</gene>
<evidence type="ECO:0000256" key="2">
    <source>
        <dbReference type="ARBA" id="ARBA00005507"/>
    </source>
</evidence>
<name>A0A6A2ZR99_HIBSY</name>
<dbReference type="GO" id="GO:0005886">
    <property type="term" value="C:plasma membrane"/>
    <property type="evidence" value="ECO:0007669"/>
    <property type="project" value="UniProtKB-SubCell"/>
</dbReference>
<keyword evidence="12" id="KW-1185">Reference proteome</keyword>
<dbReference type="EMBL" id="VEPZ02001119">
    <property type="protein sequence ID" value="KAE8693415.1"/>
    <property type="molecule type" value="Genomic_DNA"/>
</dbReference>
<evidence type="ECO:0000256" key="5">
    <source>
        <dbReference type="ARBA" id="ARBA00022729"/>
    </source>
</evidence>
<evidence type="ECO:0000256" key="6">
    <source>
        <dbReference type="ARBA" id="ARBA00023136"/>
    </source>
</evidence>
<dbReference type="InterPro" id="IPR006918">
    <property type="entry name" value="COBRA_pln"/>
</dbReference>
<comment type="similarity">
    <text evidence="2">Belongs to the COBRA family.</text>
</comment>
<evidence type="ECO:0000256" key="4">
    <source>
        <dbReference type="ARBA" id="ARBA00022622"/>
    </source>
</evidence>
<dbReference type="GO" id="GO:0010215">
    <property type="term" value="P:cellulose microfibril organization"/>
    <property type="evidence" value="ECO:0007669"/>
    <property type="project" value="InterPro"/>
</dbReference>
<dbReference type="PANTHER" id="PTHR31052:SF2">
    <property type="entry name" value="COBRA-LIKE PROTEIN 10"/>
    <property type="match status" value="1"/>
</dbReference>
<keyword evidence="6 9" id="KW-0472">Membrane</keyword>
<evidence type="ECO:0000256" key="3">
    <source>
        <dbReference type="ARBA" id="ARBA00022475"/>
    </source>
</evidence>
<dbReference type="GO" id="GO:0098552">
    <property type="term" value="C:side of membrane"/>
    <property type="evidence" value="ECO:0007669"/>
    <property type="project" value="UniProtKB-KW"/>
</dbReference>
<dbReference type="Pfam" id="PF25079">
    <property type="entry name" value="COB_C"/>
    <property type="match status" value="1"/>
</dbReference>
<keyword evidence="8" id="KW-0449">Lipoprotein</keyword>
<protein>
    <submittedName>
        <fullName evidence="11">COBRA-like protein 10</fullName>
    </submittedName>
</protein>
<organism evidence="11 12">
    <name type="scientific">Hibiscus syriacus</name>
    <name type="common">Rose of Sharon</name>
    <dbReference type="NCBI Taxonomy" id="106335"/>
    <lineage>
        <taxon>Eukaryota</taxon>
        <taxon>Viridiplantae</taxon>
        <taxon>Streptophyta</taxon>
        <taxon>Embryophyta</taxon>
        <taxon>Tracheophyta</taxon>
        <taxon>Spermatophyta</taxon>
        <taxon>Magnoliopsida</taxon>
        <taxon>eudicotyledons</taxon>
        <taxon>Gunneridae</taxon>
        <taxon>Pentapetalae</taxon>
        <taxon>rosids</taxon>
        <taxon>malvids</taxon>
        <taxon>Malvales</taxon>
        <taxon>Malvaceae</taxon>
        <taxon>Malvoideae</taxon>
        <taxon>Hibiscus</taxon>
    </lineage>
</organism>
<accession>A0A6A2ZR99</accession>
<comment type="subcellular location">
    <subcellularLocation>
        <location evidence="1">Cell membrane</location>
        <topology evidence="1">Lipid-anchor</topology>
        <topology evidence="1">GPI-anchor</topology>
    </subcellularLocation>
</comment>
<dbReference type="PANTHER" id="PTHR31052">
    <property type="entry name" value="COBRA-LIKE PROTEIN 7"/>
    <property type="match status" value="1"/>
</dbReference>
<evidence type="ECO:0000313" key="12">
    <source>
        <dbReference type="Proteomes" id="UP000436088"/>
    </source>
</evidence>
<evidence type="ECO:0000256" key="1">
    <source>
        <dbReference type="ARBA" id="ARBA00004609"/>
    </source>
</evidence>
<feature type="transmembrane region" description="Helical" evidence="9">
    <location>
        <begin position="654"/>
        <end position="672"/>
    </location>
</feature>
<dbReference type="Pfam" id="PF04833">
    <property type="entry name" value="COBRA"/>
    <property type="match status" value="1"/>
</dbReference>
<dbReference type="AlphaFoldDB" id="A0A6A2ZR99"/>
<evidence type="ECO:0000256" key="8">
    <source>
        <dbReference type="ARBA" id="ARBA00023288"/>
    </source>
</evidence>
<comment type="caution">
    <text evidence="11">The sequence shown here is derived from an EMBL/GenBank/DDBJ whole genome shotgun (WGS) entry which is preliminary data.</text>
</comment>
<evidence type="ECO:0000259" key="10">
    <source>
        <dbReference type="Pfam" id="PF25079"/>
    </source>
</evidence>
<sequence>MIVKVKKNASLKLPWMKLMYIAFLFIHLRVQICYGATDYDDDYSDDDEKPASPPPAQTNCNGVFLTYTFIERIKELPYLKNVSAQSWAFKSTATIVNTGLEEVKGWKIFIGFQHREILVSANNAVLVDGAGDFPANVSKGATLAGYPNADLQTSVDTAADYTKMSVQIDLTGTMFGMKEKSIPLPKSIRLVNDGWKCPKLTKYPTYMYSCCKQDPKYKKKSSTNKYAARQYGDVNFVYDVLKSYEGSYEAQVTIDNDNPLSCLSKWNLTWEWMRGEFIYSMRGAYTRKIDYSECIFGLQGQYLSGFDFSQAMNCEKTPVISDLPPDRANNSQVGLVPYCCRDGSLLSRVMDKNRARSIFQLRVYKIPPDVSKTVLYPPQRWNITTLVSAEYKCSQPVRVDPTEFPNSTGLDAKTYAVASWQVVCNMTKPVKKEAKCCVSYTAYYSDAAVPCSTCACGCDDLNTDKCNPDAKAMALPTDALLVPAENRTLKIKAYASLKHKEIPKRLPCPDNCGVSINWHIISDHKGGWTARITLFNWGDEPFKDWFVALQFKKAFPGYDSVYSLNATKLKSPKNTIFIQSLKGSEYLVGEVNGSSSGKPRIPGKQQSVIGFTKKNIQGLNVKKGDGFPSKVIFNGAECALPAHFPNAATRSSPVSYTAVVFLSIVTFLLLMTDHFR</sequence>
<keyword evidence="5" id="KW-0732">Signal</keyword>
<evidence type="ECO:0000256" key="9">
    <source>
        <dbReference type="SAM" id="Phobius"/>
    </source>
</evidence>
<dbReference type="Proteomes" id="UP000436088">
    <property type="component" value="Unassembled WGS sequence"/>
</dbReference>
<keyword evidence="9" id="KW-0812">Transmembrane</keyword>
<evidence type="ECO:0000313" key="11">
    <source>
        <dbReference type="EMBL" id="KAE8693415.1"/>
    </source>
</evidence>
<feature type="domain" description="COBRA C-terminal" evidence="10">
    <location>
        <begin position="435"/>
        <end position="645"/>
    </location>
</feature>
<proteinExistence type="inferred from homology"/>
<dbReference type="InterPro" id="IPR056900">
    <property type="entry name" value="COB_C"/>
</dbReference>
<keyword evidence="9" id="KW-1133">Transmembrane helix</keyword>